<evidence type="ECO:0000313" key="3">
    <source>
        <dbReference type="EMBL" id="KAF4445672.1"/>
    </source>
</evidence>
<dbReference type="PANTHER" id="PTHR28083">
    <property type="entry name" value="GOOD FOR FULL DBP5 ACTIVITY PROTEIN 2"/>
    <property type="match status" value="1"/>
</dbReference>
<dbReference type="Pfam" id="PF21762">
    <property type="entry name" value="DEDDh_C"/>
    <property type="match status" value="1"/>
</dbReference>
<dbReference type="PANTHER" id="PTHR28083:SF1">
    <property type="entry name" value="GOOD FOR FULL DBP5 ACTIVITY PROTEIN 2"/>
    <property type="match status" value="1"/>
</dbReference>
<dbReference type="OrthoDB" id="5953249at2759"/>
<dbReference type="Proteomes" id="UP000605986">
    <property type="component" value="Unassembled WGS sequence"/>
</dbReference>
<dbReference type="SUPFAM" id="SSF53098">
    <property type="entry name" value="Ribonuclease H-like"/>
    <property type="match status" value="1"/>
</dbReference>
<accession>A0A8H4K6K4</accession>
<evidence type="ECO:0000256" key="1">
    <source>
        <dbReference type="SAM" id="MobiDB-lite"/>
    </source>
</evidence>
<sequence>MRSCIFVDTSPESEEPNTSLKAETIVPEWVAAYCLEPIKGPRWACMQRAYHQESEDEEESPEEKSLEDESLEDEKPKDEEPEEESPIQIVSICLDKVERKNGKVDGFQIGISILDTEALGADLSSTPSKQTNWAARVIQSHHWIIEDAKYSIYKDSTFRFGTGRYVALADLGKDLKGIVEDDNFVLVTHGQNQVLSVLKELDISLNPLYTIDTAKVSQNILRLSEPLSLYNVLCQLGLVKQPLHLAGNEAHLTIRALLMLVSKDSKTQLFHDHSEVQRWMTMLYDIGMSSVQKRRSSKTAKNNAQG</sequence>
<feature type="region of interest" description="Disordered" evidence="1">
    <location>
        <begin position="1"/>
        <end position="20"/>
    </location>
</feature>
<feature type="compositionally biased region" description="Acidic residues" evidence="1">
    <location>
        <begin position="54"/>
        <end position="72"/>
    </location>
</feature>
<name>A0A8H4K6K4_9HYPO</name>
<evidence type="ECO:0000313" key="4">
    <source>
        <dbReference type="Proteomes" id="UP000605986"/>
    </source>
</evidence>
<gene>
    <name evidence="3" type="ORF">F53441_10621</name>
</gene>
<feature type="domain" description="Gfd2/YDR514C-like C-terminal" evidence="2">
    <location>
        <begin position="91"/>
        <end position="259"/>
    </location>
</feature>
<feature type="region of interest" description="Disordered" evidence="1">
    <location>
        <begin position="50"/>
        <end position="86"/>
    </location>
</feature>
<reference evidence="3" key="1">
    <citation type="submission" date="2020-01" db="EMBL/GenBank/DDBJ databases">
        <title>Identification and distribution of gene clusters putatively required for synthesis of sphingolipid metabolism inhibitors in phylogenetically diverse species of the filamentous fungus Fusarium.</title>
        <authorList>
            <person name="Kim H.-S."/>
            <person name="Busman M."/>
            <person name="Brown D.W."/>
            <person name="Divon H."/>
            <person name="Uhlig S."/>
            <person name="Proctor R.H."/>
        </authorList>
    </citation>
    <scope>NUCLEOTIDE SEQUENCE</scope>
    <source>
        <strain evidence="3">NRRL 53441</strain>
    </source>
</reference>
<dbReference type="EMBL" id="JAADJG010000505">
    <property type="protein sequence ID" value="KAF4445672.1"/>
    <property type="molecule type" value="Genomic_DNA"/>
</dbReference>
<comment type="caution">
    <text evidence="3">The sequence shown here is derived from an EMBL/GenBank/DDBJ whole genome shotgun (WGS) entry which is preliminary data.</text>
</comment>
<protein>
    <recommendedName>
        <fullName evidence="2">Gfd2/YDR514C-like C-terminal domain-containing protein</fullName>
    </recommendedName>
</protein>
<keyword evidence="4" id="KW-1185">Reference proteome</keyword>
<dbReference type="InterPro" id="IPR040151">
    <property type="entry name" value="Gfd2/YDR514C-like"/>
</dbReference>
<dbReference type="InterPro" id="IPR048519">
    <property type="entry name" value="Gfd2/YDR514C-like_C"/>
</dbReference>
<proteinExistence type="predicted"/>
<dbReference type="GO" id="GO:0005634">
    <property type="term" value="C:nucleus"/>
    <property type="evidence" value="ECO:0007669"/>
    <property type="project" value="TreeGrafter"/>
</dbReference>
<dbReference type="AlphaFoldDB" id="A0A8H4K6K4"/>
<evidence type="ECO:0000259" key="2">
    <source>
        <dbReference type="Pfam" id="PF21762"/>
    </source>
</evidence>
<organism evidence="3 4">
    <name type="scientific">Fusarium austroafricanum</name>
    <dbReference type="NCBI Taxonomy" id="2364996"/>
    <lineage>
        <taxon>Eukaryota</taxon>
        <taxon>Fungi</taxon>
        <taxon>Dikarya</taxon>
        <taxon>Ascomycota</taxon>
        <taxon>Pezizomycotina</taxon>
        <taxon>Sordariomycetes</taxon>
        <taxon>Hypocreomycetidae</taxon>
        <taxon>Hypocreales</taxon>
        <taxon>Nectriaceae</taxon>
        <taxon>Fusarium</taxon>
        <taxon>Fusarium concolor species complex</taxon>
    </lineage>
</organism>
<dbReference type="InterPro" id="IPR012337">
    <property type="entry name" value="RNaseH-like_sf"/>
</dbReference>